<dbReference type="RefSeq" id="XP_045284150.1">
    <property type="nucleotide sequence ID" value="XM_045434844.1"/>
</dbReference>
<dbReference type="InParanoid" id="C0NY01"/>
<proteinExistence type="predicted"/>
<dbReference type="AlphaFoldDB" id="C0NY01"/>
<evidence type="ECO:0000313" key="1">
    <source>
        <dbReference type="EMBL" id="EEH03669.1"/>
    </source>
</evidence>
<keyword evidence="2" id="KW-1185">Reference proteome</keyword>
<dbReference type="Proteomes" id="UP000001631">
    <property type="component" value="Unassembled WGS sequence"/>
</dbReference>
<sequence>MPIRRRFEALRSPHQAVSDLGISKIKHIKTYFVQCQICTLGGGRQVTYAAPPLTNSALAGRNISKTIGRVAFHQCHALAKRNICGPLQVHFKFTSGFNARANISDNGDVKARS</sequence>
<accession>C0NY01</accession>
<name>C0NY01_AJECG</name>
<protein>
    <submittedName>
        <fullName evidence="1">Uncharacterized protein</fullName>
    </submittedName>
</protein>
<dbReference type="EMBL" id="GG663376">
    <property type="protein sequence ID" value="EEH03669.1"/>
    <property type="molecule type" value="Genomic_DNA"/>
</dbReference>
<organism evidence="1 2">
    <name type="scientific">Ajellomyces capsulatus (strain G186AR / H82 / ATCC MYA-2454 / RMSCC 2432)</name>
    <name type="common">Darling's disease fungus</name>
    <name type="synonym">Histoplasma capsulatum</name>
    <dbReference type="NCBI Taxonomy" id="447093"/>
    <lineage>
        <taxon>Eukaryota</taxon>
        <taxon>Fungi</taxon>
        <taxon>Dikarya</taxon>
        <taxon>Ascomycota</taxon>
        <taxon>Pezizomycotina</taxon>
        <taxon>Eurotiomycetes</taxon>
        <taxon>Eurotiomycetidae</taxon>
        <taxon>Onygenales</taxon>
        <taxon>Ajellomycetaceae</taxon>
        <taxon>Histoplasma</taxon>
    </lineage>
</organism>
<evidence type="ECO:0000313" key="2">
    <source>
        <dbReference type="Proteomes" id="UP000001631"/>
    </source>
</evidence>
<dbReference type="GeneID" id="69040811"/>
<reference evidence="1" key="1">
    <citation type="submission" date="2009-02" db="EMBL/GenBank/DDBJ databases">
        <title>The Genome Sequence of Ajellomyces capsulatus strain G186AR.</title>
        <authorList>
            <consortium name="The Broad Institute Genome Sequencing Platform"/>
            <person name="Champion M."/>
            <person name="Cuomo C."/>
            <person name="Ma L.-J."/>
            <person name="Henn M.R."/>
            <person name="Sil A."/>
            <person name="Goldman B."/>
            <person name="Young S.K."/>
            <person name="Kodira C.D."/>
            <person name="Zeng Q."/>
            <person name="Koehrsen M."/>
            <person name="Alvarado L."/>
            <person name="Berlin A."/>
            <person name="Borenstein D."/>
            <person name="Chen Z."/>
            <person name="Engels R."/>
            <person name="Freedman E."/>
            <person name="Gellesch M."/>
            <person name="Goldberg J."/>
            <person name="Griggs A."/>
            <person name="Gujja S."/>
            <person name="Heiman D."/>
            <person name="Hepburn T."/>
            <person name="Howarth C."/>
            <person name="Jen D."/>
            <person name="Larson L."/>
            <person name="Lewis B."/>
            <person name="Mehta T."/>
            <person name="Park D."/>
            <person name="Pearson M."/>
            <person name="Roberts A."/>
            <person name="Saif S."/>
            <person name="Shea T."/>
            <person name="Shenoy N."/>
            <person name="Sisk P."/>
            <person name="Stolte C."/>
            <person name="Sykes S."/>
            <person name="Walk T."/>
            <person name="White J."/>
            <person name="Yandava C."/>
            <person name="Klein B."/>
            <person name="McEwen J.G."/>
            <person name="Puccia R."/>
            <person name="Goldman G.H."/>
            <person name="Felipe M.S."/>
            <person name="Nino-Vega G."/>
            <person name="San-Blas G."/>
            <person name="Taylor J."/>
            <person name="Mendoza L."/>
            <person name="Galagan J."/>
            <person name="Nusbaum C."/>
            <person name="Birren B."/>
        </authorList>
    </citation>
    <scope>NUCLEOTIDE SEQUENCE</scope>
    <source>
        <strain evidence="1">G186AR</strain>
    </source>
</reference>
<gene>
    <name evidence="1" type="ORF">HCBG_07795</name>
</gene>
<dbReference type="HOGENOM" id="CLU_2132804_0_0_1"/>